<organism evidence="1 2">
    <name type="scientific">Coregonus suidteri</name>
    <dbReference type="NCBI Taxonomy" id="861788"/>
    <lineage>
        <taxon>Eukaryota</taxon>
        <taxon>Metazoa</taxon>
        <taxon>Chordata</taxon>
        <taxon>Craniata</taxon>
        <taxon>Vertebrata</taxon>
        <taxon>Euteleostomi</taxon>
        <taxon>Actinopterygii</taxon>
        <taxon>Neopterygii</taxon>
        <taxon>Teleostei</taxon>
        <taxon>Protacanthopterygii</taxon>
        <taxon>Salmoniformes</taxon>
        <taxon>Salmonidae</taxon>
        <taxon>Coregoninae</taxon>
        <taxon>Coregonus</taxon>
    </lineage>
</organism>
<dbReference type="Proteomes" id="UP001356427">
    <property type="component" value="Unassembled WGS sequence"/>
</dbReference>
<protein>
    <submittedName>
        <fullName evidence="1">Uncharacterized protein</fullName>
    </submittedName>
</protein>
<comment type="caution">
    <text evidence="1">The sequence shown here is derived from an EMBL/GenBank/DDBJ whole genome shotgun (WGS) entry which is preliminary data.</text>
</comment>
<dbReference type="AlphaFoldDB" id="A0AAN8QZG4"/>
<sequence length="69" mass="7772">MTNLADPVLDDIKEVCQNPVTQEDLVTEVNKPVDVRIKDTYCCPKISSRDKLMDIFSVTSQKSDMNQPA</sequence>
<evidence type="ECO:0000313" key="2">
    <source>
        <dbReference type="Proteomes" id="UP001356427"/>
    </source>
</evidence>
<accession>A0AAN8QZG4</accession>
<gene>
    <name evidence="1" type="ORF">J4Q44_G00096010</name>
</gene>
<evidence type="ECO:0000313" key="1">
    <source>
        <dbReference type="EMBL" id="KAK6320494.1"/>
    </source>
</evidence>
<dbReference type="EMBL" id="JAGTTL010000007">
    <property type="protein sequence ID" value="KAK6320494.1"/>
    <property type="molecule type" value="Genomic_DNA"/>
</dbReference>
<reference evidence="1 2" key="1">
    <citation type="submission" date="2021-04" db="EMBL/GenBank/DDBJ databases">
        <authorList>
            <person name="De Guttry C."/>
            <person name="Zahm M."/>
            <person name="Klopp C."/>
            <person name="Cabau C."/>
            <person name="Louis A."/>
            <person name="Berthelot C."/>
            <person name="Parey E."/>
            <person name="Roest Crollius H."/>
            <person name="Montfort J."/>
            <person name="Robinson-Rechavi M."/>
            <person name="Bucao C."/>
            <person name="Bouchez O."/>
            <person name="Gislard M."/>
            <person name="Lluch J."/>
            <person name="Milhes M."/>
            <person name="Lampietro C."/>
            <person name="Lopez Roques C."/>
            <person name="Donnadieu C."/>
            <person name="Braasch I."/>
            <person name="Desvignes T."/>
            <person name="Postlethwait J."/>
            <person name="Bobe J."/>
            <person name="Wedekind C."/>
            <person name="Guiguen Y."/>
        </authorList>
    </citation>
    <scope>NUCLEOTIDE SEQUENCE [LARGE SCALE GENOMIC DNA]</scope>
    <source>
        <strain evidence="1">Cs_M1</strain>
        <tissue evidence="1">Blood</tissue>
    </source>
</reference>
<keyword evidence="2" id="KW-1185">Reference proteome</keyword>
<proteinExistence type="predicted"/>
<name>A0AAN8QZG4_9TELE</name>